<dbReference type="GO" id="GO:0005739">
    <property type="term" value="C:mitochondrion"/>
    <property type="evidence" value="ECO:0007669"/>
    <property type="project" value="UniProtKB-SubCell"/>
</dbReference>
<organism evidence="4 5">
    <name type="scientific">Austropuccinia psidii MF-1</name>
    <dbReference type="NCBI Taxonomy" id="1389203"/>
    <lineage>
        <taxon>Eukaryota</taxon>
        <taxon>Fungi</taxon>
        <taxon>Dikarya</taxon>
        <taxon>Basidiomycota</taxon>
        <taxon>Pucciniomycotina</taxon>
        <taxon>Pucciniomycetes</taxon>
        <taxon>Pucciniales</taxon>
        <taxon>Sphaerophragmiaceae</taxon>
        <taxon>Austropuccinia</taxon>
    </lineage>
</organism>
<evidence type="ECO:0000313" key="5">
    <source>
        <dbReference type="Proteomes" id="UP000765509"/>
    </source>
</evidence>
<accession>A0A9Q3EI39</accession>
<dbReference type="EMBL" id="AVOT02028953">
    <property type="protein sequence ID" value="MBW0521599.1"/>
    <property type="molecule type" value="Genomic_DNA"/>
</dbReference>
<gene>
    <name evidence="4" type="ORF">O181_061314</name>
</gene>
<feature type="non-terminal residue" evidence="4">
    <location>
        <position position="1"/>
    </location>
</feature>
<dbReference type="PANTHER" id="PTHR13675">
    <property type="entry name" value="LYR MOTIF-CONTAINING PROTEIN 2"/>
    <property type="match status" value="1"/>
</dbReference>
<evidence type="ECO:0000259" key="3">
    <source>
        <dbReference type="Pfam" id="PF05347"/>
    </source>
</evidence>
<comment type="subcellular location">
    <subcellularLocation>
        <location evidence="1">Mitochondrion</location>
    </subcellularLocation>
</comment>
<reference evidence="4" key="1">
    <citation type="submission" date="2021-03" db="EMBL/GenBank/DDBJ databases">
        <title>Draft genome sequence of rust myrtle Austropuccinia psidii MF-1, a brazilian biotype.</title>
        <authorList>
            <person name="Quecine M.C."/>
            <person name="Pachon D.M.R."/>
            <person name="Bonatelli M.L."/>
            <person name="Correr F.H."/>
            <person name="Franceschini L.M."/>
            <person name="Leite T.F."/>
            <person name="Margarido G.R.A."/>
            <person name="Almeida C.A."/>
            <person name="Ferrarezi J.A."/>
            <person name="Labate C.A."/>
        </authorList>
    </citation>
    <scope>NUCLEOTIDE SEQUENCE</scope>
    <source>
        <strain evidence="4">MF-1</strain>
    </source>
</reference>
<protein>
    <recommendedName>
        <fullName evidence="3">Complex 1 LYR protein domain-containing protein</fullName>
    </recommendedName>
</protein>
<keyword evidence="2" id="KW-0496">Mitochondrion</keyword>
<keyword evidence="5" id="KW-1185">Reference proteome</keyword>
<dbReference type="AlphaFoldDB" id="A0A9Q3EI39"/>
<proteinExistence type="predicted"/>
<evidence type="ECO:0000256" key="1">
    <source>
        <dbReference type="ARBA" id="ARBA00004173"/>
    </source>
</evidence>
<evidence type="ECO:0000256" key="2">
    <source>
        <dbReference type="ARBA" id="ARBA00023128"/>
    </source>
</evidence>
<dbReference type="InterPro" id="IPR008011">
    <property type="entry name" value="Complex1_LYR_dom"/>
</dbReference>
<dbReference type="Pfam" id="PF05347">
    <property type="entry name" value="Complex1_LYR"/>
    <property type="match status" value="1"/>
</dbReference>
<sequence>MLISFRQLQSRLPSDGLDLKYFLLQAKLMSLYRKTLRETRCLGTNEVRRETIAWVRHEFKKSAIKATNEAAMRELIAQFNRQFKQLRSQSMLIGGQFEKLRG</sequence>
<dbReference type="Proteomes" id="UP000765509">
    <property type="component" value="Unassembled WGS sequence"/>
</dbReference>
<name>A0A9Q3EI39_9BASI</name>
<dbReference type="PANTHER" id="PTHR13675:SF0">
    <property type="entry name" value="LYR MOTIF-CONTAINING PROTEIN 2"/>
    <property type="match status" value="1"/>
</dbReference>
<feature type="domain" description="Complex 1 LYR protein" evidence="3">
    <location>
        <begin position="30"/>
        <end position="84"/>
    </location>
</feature>
<evidence type="ECO:0000313" key="4">
    <source>
        <dbReference type="EMBL" id="MBW0521599.1"/>
    </source>
</evidence>
<dbReference type="OrthoDB" id="74240at2759"/>
<comment type="caution">
    <text evidence="4">The sequence shown here is derived from an EMBL/GenBank/DDBJ whole genome shotgun (WGS) entry which is preliminary data.</text>
</comment>